<dbReference type="SMART" id="SM00044">
    <property type="entry name" value="CYCc"/>
    <property type="match status" value="1"/>
</dbReference>
<dbReference type="CDD" id="cd14042">
    <property type="entry name" value="PK_GC-A_B"/>
    <property type="match status" value="1"/>
</dbReference>
<dbReference type="Pfam" id="PF00211">
    <property type="entry name" value="Guanylate_cyc"/>
    <property type="match status" value="1"/>
</dbReference>
<dbReference type="InterPro" id="IPR001245">
    <property type="entry name" value="Ser-Thr/Tyr_kinase_cat_dom"/>
</dbReference>
<dbReference type="GO" id="GO:0004016">
    <property type="term" value="F:adenylate cyclase activity"/>
    <property type="evidence" value="ECO:0007669"/>
    <property type="project" value="TreeGrafter"/>
</dbReference>
<evidence type="ECO:0000256" key="11">
    <source>
        <dbReference type="ARBA" id="ARBA00023180"/>
    </source>
</evidence>
<sequence length="1422" mass="162130">MMMSFICMIMYFSSRFLIQSLSVTVYGAFSYKLSKAIQRQTKLLKYSIPSDCFHHELKLYNRIIKCCKCFEHCFKGTALLLIFGYCGELYAGIGIALDETQPTPKNIVPVEATATIAICIVSIFVFLTAASKVPSAMTETRTVFQEVYQHMLLKRTINSYRKLLILKSLGEIEPFYFTAGDFFNLGKTQILSLLVWHAMAIDNLWQNVLYTTTDSRGTKNFAVKKTIMHRKICNVSRNLFPASTVAVDICDPYVNRQKCSDSRVSDKNFYKTFARTNPSDKLVVRSLLVLLKYYRWSKFSIISEGNNPYMSVAQSLEKQVSNNTNFTINHNGIKYFPNLHICCEDKKPCCKDIFSEVVEETYKSTRVYVFFGRIFDLIELMTKLQMRKLLDTREYVIIYIDLEAYSESASYRYFWRMDMRQHLVDVAIKAAGSLLVIVPTPPQDKGYSEFVENVRQYNFKEPFNFPNKLPYPKHITEFAAYLYDSIILYAEALAQTLAEGEDPRNGTFIIQKIINRGMYQSVTGAWMHIDENGDVEGNYTVLALQNAPQNITLKGLGGEKNLSHLMLPMARFQYDGDTGEPIFTLLDVDIMWEAPLDEPPCGFDGTGCFDPPNLIREIISGVLFFLLLILCVVCWIMYKKWKYEQEIAGLLWKIPLQDIQRYGSYGIVSSESKTSLKSNLSMESKVTGQAFTQIASYKGTLVATKTLKFKSRNIEIPRETKKEMKIMRELHHDNINPFIGACVQPHYILLVTEYCAKGSLKDILENPDIKLDHMFIASLVFDLIKGMIFLHDSDLKVHGNLKSSNCVVTSRWVLQITDYGLGELTTAAENEIFLNYDHYRKLLWKAPELLRQPSLYPKGTQKGDVYAFAIILYEIILRKGPYGQIHLPAEEIIMRVKEGPDKITGKVFRPPLDEMDIQDYVLLTITDCWAENPDHRPDFRHIKEKLKRMKEGMTSNIMDNMMDMMERYANNLEDLVDERTAQLVEEQNKTEALLHRMLPKSVAEQLMRGEAVIPESFDAVTIYFSDIVGFTEMSATSTPMEVVTFLNDLYTVFDSIIGNYDVYKVETIGDAYMVVSGLPIRNGNHHAAEISSMALDLLEAVKTFKIRHKPSQSLLLRIGIHSGPVVAGVVGLTMPRYCLFGDTVNTASRMESNGLPLKIHISDQCKRILETLGGYEVQPRGLVQMKGKGEMQTYWLIGHAVTERRRPVHKGAVQPPLLFNIRESENRRRSPKTEFLRRVTASQAHRSLDDNTVLFNGAIPGKTGLLRVTQDSPLTRKRHSAAAPVPTKDTFQSDPWDGNEMGCKVTNPDNLDGHNDVFLINHALVSESEYKSNDRETETSIPNAGDEVTRPLINAQKRLEHLKKFKKKYQPWRRSWSADVIDQGSKENKPTFGNFLRSIPRSPIAAGNLHTLKESDTEESVV</sequence>
<keyword evidence="5" id="KW-0732">Signal</keyword>
<keyword evidence="16" id="KW-0175">Coiled coil</keyword>
<evidence type="ECO:0000256" key="10">
    <source>
        <dbReference type="ARBA" id="ARBA00023170"/>
    </source>
</evidence>
<proteinExistence type="inferred from homology"/>
<dbReference type="PROSITE" id="PS00452">
    <property type="entry name" value="GUANYLATE_CYCLASE_1"/>
    <property type="match status" value="1"/>
</dbReference>
<dbReference type="GO" id="GO:0004672">
    <property type="term" value="F:protein kinase activity"/>
    <property type="evidence" value="ECO:0007669"/>
    <property type="project" value="InterPro"/>
</dbReference>
<evidence type="ECO:0000256" key="8">
    <source>
        <dbReference type="ARBA" id="ARBA00023134"/>
    </source>
</evidence>
<dbReference type="GO" id="GO:0005524">
    <property type="term" value="F:ATP binding"/>
    <property type="evidence" value="ECO:0007669"/>
    <property type="project" value="InterPro"/>
</dbReference>
<evidence type="ECO:0000256" key="15">
    <source>
        <dbReference type="RuleBase" id="RU003431"/>
    </source>
</evidence>
<keyword evidence="12 14" id="KW-0456">Lyase</keyword>
<dbReference type="Pfam" id="PF07714">
    <property type="entry name" value="PK_Tyr_Ser-Thr"/>
    <property type="match status" value="1"/>
</dbReference>
<keyword evidence="10 21" id="KW-0675">Receptor</keyword>
<evidence type="ECO:0000256" key="2">
    <source>
        <dbReference type="ARBA" id="ARBA00004479"/>
    </source>
</evidence>
<dbReference type="Proteomes" id="UP000807504">
    <property type="component" value="Unassembled WGS sequence"/>
</dbReference>
<dbReference type="GO" id="GO:0035556">
    <property type="term" value="P:intracellular signal transduction"/>
    <property type="evidence" value="ECO:0007669"/>
    <property type="project" value="InterPro"/>
</dbReference>
<evidence type="ECO:0000256" key="6">
    <source>
        <dbReference type="ARBA" id="ARBA00022741"/>
    </source>
</evidence>
<gene>
    <name evidence="21" type="ORF">HNY73_016088</name>
</gene>
<dbReference type="Gene3D" id="1.10.510.10">
    <property type="entry name" value="Transferase(Phosphotransferase) domain 1"/>
    <property type="match status" value="1"/>
</dbReference>
<dbReference type="InterPro" id="IPR028082">
    <property type="entry name" value="Peripla_BP_I"/>
</dbReference>
<dbReference type="FunFam" id="3.30.70.1230:FF:000004">
    <property type="entry name" value="Guanylate cyclase"/>
    <property type="match status" value="1"/>
</dbReference>
<evidence type="ECO:0000256" key="9">
    <source>
        <dbReference type="ARBA" id="ARBA00023136"/>
    </source>
</evidence>
<evidence type="ECO:0000259" key="19">
    <source>
        <dbReference type="PROSITE" id="PS50011"/>
    </source>
</evidence>
<dbReference type="SUPFAM" id="SSF53822">
    <property type="entry name" value="Periplasmic binding protein-like I"/>
    <property type="match status" value="1"/>
</dbReference>
<keyword evidence="8" id="KW-0342">GTP-binding</keyword>
<dbReference type="InterPro" id="IPR000719">
    <property type="entry name" value="Prot_kinase_dom"/>
</dbReference>
<keyword evidence="4 18" id="KW-0812">Transmembrane</keyword>
<dbReference type="GO" id="GO:0004383">
    <property type="term" value="F:guanylate cyclase activity"/>
    <property type="evidence" value="ECO:0007669"/>
    <property type="project" value="UniProtKB-EC"/>
</dbReference>
<comment type="subcellular location">
    <subcellularLocation>
        <location evidence="2">Membrane</location>
        <topology evidence="2">Single-pass type I membrane protein</topology>
    </subcellularLocation>
</comment>
<feature type="transmembrane region" description="Helical" evidence="18">
    <location>
        <begin position="618"/>
        <end position="638"/>
    </location>
</feature>
<evidence type="ECO:0000256" key="12">
    <source>
        <dbReference type="ARBA" id="ARBA00023239"/>
    </source>
</evidence>
<comment type="caution">
    <text evidence="21">The sequence shown here is derived from an EMBL/GenBank/DDBJ whole genome shotgun (WGS) entry which is preliminary data.</text>
</comment>
<keyword evidence="11" id="KW-0325">Glycoprotein</keyword>
<name>A0A8T0EHD2_ARGBR</name>
<dbReference type="InterPro" id="IPR018297">
    <property type="entry name" value="A/G_cyclase_CS"/>
</dbReference>
<feature type="coiled-coil region" evidence="16">
    <location>
        <begin position="958"/>
        <end position="989"/>
    </location>
</feature>
<keyword evidence="7 18" id="KW-1133">Transmembrane helix</keyword>
<dbReference type="InterPro" id="IPR050401">
    <property type="entry name" value="Cyclic_nucleotide_synthase"/>
</dbReference>
<dbReference type="GO" id="GO:0005525">
    <property type="term" value="F:GTP binding"/>
    <property type="evidence" value="ECO:0007669"/>
    <property type="project" value="UniProtKB-KW"/>
</dbReference>
<dbReference type="GO" id="GO:0001653">
    <property type="term" value="F:peptide receptor activity"/>
    <property type="evidence" value="ECO:0007669"/>
    <property type="project" value="TreeGrafter"/>
</dbReference>
<feature type="region of interest" description="Disordered" evidence="17">
    <location>
        <begin position="1273"/>
        <end position="1299"/>
    </location>
</feature>
<organism evidence="21 22">
    <name type="scientific">Argiope bruennichi</name>
    <name type="common">Wasp spider</name>
    <name type="synonym">Aranea bruennichi</name>
    <dbReference type="NCBI Taxonomy" id="94029"/>
    <lineage>
        <taxon>Eukaryota</taxon>
        <taxon>Metazoa</taxon>
        <taxon>Ecdysozoa</taxon>
        <taxon>Arthropoda</taxon>
        <taxon>Chelicerata</taxon>
        <taxon>Arachnida</taxon>
        <taxon>Araneae</taxon>
        <taxon>Araneomorphae</taxon>
        <taxon>Entelegynae</taxon>
        <taxon>Araneoidea</taxon>
        <taxon>Araneidae</taxon>
        <taxon>Argiope</taxon>
    </lineage>
</organism>
<evidence type="ECO:0000256" key="7">
    <source>
        <dbReference type="ARBA" id="ARBA00022989"/>
    </source>
</evidence>
<dbReference type="InterPro" id="IPR011009">
    <property type="entry name" value="Kinase-like_dom_sf"/>
</dbReference>
<dbReference type="EMBL" id="JABXBU010002227">
    <property type="protein sequence ID" value="KAF8773423.1"/>
    <property type="molecule type" value="Genomic_DNA"/>
</dbReference>
<accession>A0A8T0EHD2</accession>
<dbReference type="InterPro" id="IPR001054">
    <property type="entry name" value="A/G_cyclase"/>
</dbReference>
<dbReference type="CDD" id="cd07302">
    <property type="entry name" value="CHD"/>
    <property type="match status" value="1"/>
</dbReference>
<dbReference type="PANTHER" id="PTHR11920">
    <property type="entry name" value="GUANYLYL CYCLASE"/>
    <property type="match status" value="1"/>
</dbReference>
<reference evidence="21" key="1">
    <citation type="journal article" date="2020" name="bioRxiv">
        <title>Chromosome-level reference genome of the European wasp spider Argiope bruennichi: a resource for studies on range expansion and evolutionary adaptation.</title>
        <authorList>
            <person name="Sheffer M.M."/>
            <person name="Hoppe A."/>
            <person name="Krehenwinkel H."/>
            <person name="Uhl G."/>
            <person name="Kuss A.W."/>
            <person name="Jensen L."/>
            <person name="Jensen C."/>
            <person name="Gillespie R.G."/>
            <person name="Hoff K.J."/>
            <person name="Prost S."/>
        </authorList>
    </citation>
    <scope>NUCLEOTIDE SEQUENCE</scope>
</reference>
<dbReference type="SUPFAM" id="SSF55073">
    <property type="entry name" value="Nucleotide cyclase"/>
    <property type="match status" value="1"/>
</dbReference>
<evidence type="ECO:0000313" key="22">
    <source>
        <dbReference type="Proteomes" id="UP000807504"/>
    </source>
</evidence>
<evidence type="ECO:0000256" key="14">
    <source>
        <dbReference type="RuleBase" id="RU000405"/>
    </source>
</evidence>
<keyword evidence="9 18" id="KW-0472">Membrane</keyword>
<evidence type="ECO:0000256" key="17">
    <source>
        <dbReference type="SAM" id="MobiDB-lite"/>
    </source>
</evidence>
<dbReference type="SUPFAM" id="SSF56112">
    <property type="entry name" value="Protein kinase-like (PK-like)"/>
    <property type="match status" value="1"/>
</dbReference>
<keyword evidence="22" id="KW-1185">Reference proteome</keyword>
<evidence type="ECO:0000256" key="1">
    <source>
        <dbReference type="ARBA" id="ARBA00001436"/>
    </source>
</evidence>
<dbReference type="Gene3D" id="3.30.70.1230">
    <property type="entry name" value="Nucleotide cyclase"/>
    <property type="match status" value="1"/>
</dbReference>
<dbReference type="InterPro" id="IPR029787">
    <property type="entry name" value="Nucleotide_cyclase"/>
</dbReference>
<dbReference type="Pfam" id="PF01094">
    <property type="entry name" value="ANF_receptor"/>
    <property type="match status" value="1"/>
</dbReference>
<keyword evidence="13 15" id="KW-0141">cGMP biosynthesis</keyword>
<feature type="domain" description="Guanylate cyclase" evidence="20">
    <location>
        <begin position="1021"/>
        <end position="1151"/>
    </location>
</feature>
<evidence type="ECO:0000256" key="16">
    <source>
        <dbReference type="SAM" id="Coils"/>
    </source>
</evidence>
<evidence type="ECO:0000256" key="3">
    <source>
        <dbReference type="ARBA" id="ARBA00012202"/>
    </source>
</evidence>
<dbReference type="GO" id="GO:0007168">
    <property type="term" value="P:receptor guanylyl cyclase signaling pathway"/>
    <property type="evidence" value="ECO:0007669"/>
    <property type="project" value="TreeGrafter"/>
</dbReference>
<reference evidence="21" key="2">
    <citation type="submission" date="2020-06" db="EMBL/GenBank/DDBJ databases">
        <authorList>
            <person name="Sheffer M."/>
        </authorList>
    </citation>
    <scope>NUCLEOTIDE SEQUENCE</scope>
</reference>
<evidence type="ECO:0000313" key="21">
    <source>
        <dbReference type="EMBL" id="KAF8773423.1"/>
    </source>
</evidence>
<protein>
    <recommendedName>
        <fullName evidence="3 15">Guanylate cyclase</fullName>
        <ecNumber evidence="3 15">4.6.1.2</ecNumber>
    </recommendedName>
</protein>
<dbReference type="PANTHER" id="PTHR11920:SF501">
    <property type="entry name" value="GUANYLATE CYCLASE 32E"/>
    <property type="match status" value="1"/>
</dbReference>
<comment type="catalytic activity">
    <reaction evidence="1 15">
        <text>GTP = 3',5'-cyclic GMP + diphosphate</text>
        <dbReference type="Rhea" id="RHEA:13665"/>
        <dbReference type="ChEBI" id="CHEBI:33019"/>
        <dbReference type="ChEBI" id="CHEBI:37565"/>
        <dbReference type="ChEBI" id="CHEBI:57746"/>
        <dbReference type="EC" id="4.6.1.2"/>
    </reaction>
</comment>
<dbReference type="PROSITE" id="PS50125">
    <property type="entry name" value="GUANYLATE_CYCLASE_2"/>
    <property type="match status" value="1"/>
</dbReference>
<feature type="domain" description="Protein kinase" evidence="19">
    <location>
        <begin position="654"/>
        <end position="949"/>
    </location>
</feature>
<evidence type="ECO:0000256" key="13">
    <source>
        <dbReference type="ARBA" id="ARBA00023293"/>
    </source>
</evidence>
<evidence type="ECO:0000256" key="4">
    <source>
        <dbReference type="ARBA" id="ARBA00022692"/>
    </source>
</evidence>
<dbReference type="PROSITE" id="PS50011">
    <property type="entry name" value="PROTEIN_KINASE_DOM"/>
    <property type="match status" value="1"/>
</dbReference>
<keyword evidence="6" id="KW-0547">Nucleotide-binding</keyword>
<dbReference type="EC" id="4.6.1.2" evidence="3 15"/>
<evidence type="ECO:0000256" key="5">
    <source>
        <dbReference type="ARBA" id="ARBA00022729"/>
    </source>
</evidence>
<evidence type="ECO:0000256" key="18">
    <source>
        <dbReference type="SAM" id="Phobius"/>
    </source>
</evidence>
<evidence type="ECO:0000259" key="20">
    <source>
        <dbReference type="PROSITE" id="PS50125"/>
    </source>
</evidence>
<dbReference type="FunFam" id="1.10.510.10:FF:000420">
    <property type="entry name" value="Guanylate cyclase"/>
    <property type="match status" value="1"/>
</dbReference>
<comment type="similarity">
    <text evidence="14">Belongs to the adenylyl cyclase class-4/guanylyl cyclase family.</text>
</comment>
<dbReference type="GO" id="GO:0005886">
    <property type="term" value="C:plasma membrane"/>
    <property type="evidence" value="ECO:0007669"/>
    <property type="project" value="TreeGrafter"/>
</dbReference>
<dbReference type="Gene3D" id="3.40.50.2300">
    <property type="match status" value="1"/>
</dbReference>
<dbReference type="InterPro" id="IPR001828">
    <property type="entry name" value="ANF_lig-bd_rcpt"/>
</dbReference>